<keyword evidence="10" id="KW-0547">Nucleotide-binding</keyword>
<sequence length="460" mass="50691">MNELSGSIPQEIGLLRLLYDLDLSFNNLNGSIPSSIGNLSGLSFLDLHYNRLSGFIPLEMNNITHLKELQLVENNFTGQLPQEICLGGVLENFTAFGNHFTGPIPKSLKNCTSLFRVRLERNQLTGDIAESFGVYPTLNYIDLSSNNFYGELSEKWGQCHNLTSLNISNNNISGAIPPQLGKAIQLRQLDLSANHLSGKIPKELVADISYNQLEGPLPNIKAFTPFEAFKNIKGTHNFSSKQCVGTGGYGTVYKAELPTGRVVAVKKLHSSQDGDMADLKAFKSEIHAFNTDKASQHRQALWLQFICRDLIFGVAKALSYMHHDCSPPIVHRDISSNNVLNFWLYCSSFGVVTLEVIMGRHPGELISSLLSSASSSFSSPSTVDHRLLNDVMDQRPSPPVNQVAEEVVAVVKLAFACLRVNPQSRPTMQQVGRALSTQWPPLSKPFSMITLGELLGHDHS</sequence>
<comment type="caution">
    <text evidence="11">The sequence shown here is derived from an EMBL/GenBank/DDBJ whole genome shotgun (WGS) entry which is preliminary data.</text>
</comment>
<dbReference type="EMBL" id="QGNW01001942">
    <property type="protein sequence ID" value="RVW27706.1"/>
    <property type="molecule type" value="Genomic_DNA"/>
</dbReference>
<evidence type="ECO:0000256" key="4">
    <source>
        <dbReference type="ARBA" id="ARBA00022729"/>
    </source>
</evidence>
<keyword evidence="6" id="KW-1133">Transmembrane helix</keyword>
<evidence type="ECO:0000256" key="9">
    <source>
        <dbReference type="ARBA" id="ARBA00023180"/>
    </source>
</evidence>
<dbReference type="FunFam" id="3.80.10.10:FF:000383">
    <property type="entry name" value="Leucine-rich repeat receptor protein kinase EMS1"/>
    <property type="match status" value="1"/>
</dbReference>
<dbReference type="InterPro" id="IPR001611">
    <property type="entry name" value="Leu-rich_rpt"/>
</dbReference>
<evidence type="ECO:0000256" key="10">
    <source>
        <dbReference type="PROSITE-ProRule" id="PRU10141"/>
    </source>
</evidence>
<evidence type="ECO:0000256" key="6">
    <source>
        <dbReference type="ARBA" id="ARBA00022989"/>
    </source>
</evidence>
<keyword evidence="2" id="KW-0433">Leucine-rich repeat</keyword>
<dbReference type="PROSITE" id="PS00107">
    <property type="entry name" value="PROTEIN_KINASE_ATP"/>
    <property type="match status" value="1"/>
</dbReference>
<comment type="subcellular location">
    <subcellularLocation>
        <location evidence="1">Membrane</location>
        <topology evidence="1">Single-pass type I membrane protein</topology>
    </subcellularLocation>
</comment>
<dbReference type="InterPro" id="IPR032675">
    <property type="entry name" value="LRR_dom_sf"/>
</dbReference>
<reference evidence="11 12" key="1">
    <citation type="journal article" date="2018" name="PLoS Genet.">
        <title>Population sequencing reveals clonal diversity and ancestral inbreeding in the grapevine cultivar Chardonnay.</title>
        <authorList>
            <person name="Roach M.J."/>
            <person name="Johnson D.L."/>
            <person name="Bohlmann J."/>
            <person name="van Vuuren H.J."/>
            <person name="Jones S.J."/>
            <person name="Pretorius I.S."/>
            <person name="Schmidt S.A."/>
            <person name="Borneman A.R."/>
        </authorList>
    </citation>
    <scope>NUCLEOTIDE SEQUENCE [LARGE SCALE GENOMIC DNA]</scope>
    <source>
        <strain evidence="12">cv. Chardonnay</strain>
        <tissue evidence="11">Leaf</tissue>
    </source>
</reference>
<dbReference type="GO" id="GO:0016301">
    <property type="term" value="F:kinase activity"/>
    <property type="evidence" value="ECO:0007669"/>
    <property type="project" value="UniProtKB-KW"/>
</dbReference>
<dbReference type="Gene3D" id="1.10.510.10">
    <property type="entry name" value="Transferase(Phosphotransferase) domain 1"/>
    <property type="match status" value="2"/>
</dbReference>
<evidence type="ECO:0000256" key="2">
    <source>
        <dbReference type="ARBA" id="ARBA00022614"/>
    </source>
</evidence>
<keyword evidence="9" id="KW-0325">Glycoprotein</keyword>
<proteinExistence type="predicted"/>
<evidence type="ECO:0000256" key="3">
    <source>
        <dbReference type="ARBA" id="ARBA00022692"/>
    </source>
</evidence>
<dbReference type="SUPFAM" id="SSF52058">
    <property type="entry name" value="L domain-like"/>
    <property type="match status" value="1"/>
</dbReference>
<dbReference type="Proteomes" id="UP000288805">
    <property type="component" value="Unassembled WGS sequence"/>
</dbReference>
<dbReference type="InterPro" id="IPR011009">
    <property type="entry name" value="Kinase-like_dom_sf"/>
</dbReference>
<keyword evidence="4" id="KW-0732">Signal</keyword>
<keyword evidence="5" id="KW-0677">Repeat</keyword>
<keyword evidence="3" id="KW-0812">Transmembrane</keyword>
<dbReference type="Gene3D" id="3.80.10.10">
    <property type="entry name" value="Ribonuclease Inhibitor"/>
    <property type="match status" value="1"/>
</dbReference>
<keyword evidence="7" id="KW-0472">Membrane</keyword>
<dbReference type="PANTHER" id="PTHR27000:SF679">
    <property type="entry name" value="OS01G0170300 PROTEIN"/>
    <property type="match status" value="1"/>
</dbReference>
<feature type="binding site" evidence="10">
    <location>
        <position position="267"/>
    </location>
    <ligand>
        <name>ATP</name>
        <dbReference type="ChEBI" id="CHEBI:30616"/>
    </ligand>
</feature>
<keyword evidence="11" id="KW-0808">Transferase</keyword>
<dbReference type="FunFam" id="3.80.10.10:FF:000413">
    <property type="entry name" value="Inactive leucine-rich repeat receptor-like protein kinase"/>
    <property type="match status" value="1"/>
</dbReference>
<keyword evidence="10" id="KW-0067">ATP-binding</keyword>
<keyword evidence="8 11" id="KW-0675">Receptor</keyword>
<evidence type="ECO:0000256" key="1">
    <source>
        <dbReference type="ARBA" id="ARBA00004479"/>
    </source>
</evidence>
<dbReference type="AlphaFoldDB" id="A0A438CWX9"/>
<dbReference type="GO" id="GO:0005524">
    <property type="term" value="F:ATP binding"/>
    <property type="evidence" value="ECO:0007669"/>
    <property type="project" value="UniProtKB-UniRule"/>
</dbReference>
<gene>
    <name evidence="11" type="primary">MIK2_17</name>
    <name evidence="11" type="ORF">CK203_112456</name>
</gene>
<dbReference type="Pfam" id="PF13855">
    <property type="entry name" value="LRR_8"/>
    <property type="match status" value="1"/>
</dbReference>
<evidence type="ECO:0000256" key="8">
    <source>
        <dbReference type="ARBA" id="ARBA00023170"/>
    </source>
</evidence>
<evidence type="ECO:0000313" key="11">
    <source>
        <dbReference type="EMBL" id="RVW27706.1"/>
    </source>
</evidence>
<accession>A0A438CWX9</accession>
<dbReference type="PANTHER" id="PTHR27000">
    <property type="entry name" value="LEUCINE-RICH REPEAT RECEPTOR-LIKE PROTEIN KINASE FAMILY PROTEIN-RELATED"/>
    <property type="match status" value="1"/>
</dbReference>
<dbReference type="Gene3D" id="3.30.200.20">
    <property type="entry name" value="Phosphorylase Kinase, domain 1"/>
    <property type="match status" value="1"/>
</dbReference>
<dbReference type="InterPro" id="IPR017441">
    <property type="entry name" value="Protein_kinase_ATP_BS"/>
</dbReference>
<dbReference type="GO" id="GO:0016020">
    <property type="term" value="C:membrane"/>
    <property type="evidence" value="ECO:0007669"/>
    <property type="project" value="UniProtKB-SubCell"/>
</dbReference>
<keyword evidence="11" id="KW-0418">Kinase</keyword>
<organism evidence="11 12">
    <name type="scientific">Vitis vinifera</name>
    <name type="common">Grape</name>
    <dbReference type="NCBI Taxonomy" id="29760"/>
    <lineage>
        <taxon>Eukaryota</taxon>
        <taxon>Viridiplantae</taxon>
        <taxon>Streptophyta</taxon>
        <taxon>Embryophyta</taxon>
        <taxon>Tracheophyta</taxon>
        <taxon>Spermatophyta</taxon>
        <taxon>Magnoliopsida</taxon>
        <taxon>eudicotyledons</taxon>
        <taxon>Gunneridae</taxon>
        <taxon>Pentapetalae</taxon>
        <taxon>rosids</taxon>
        <taxon>Vitales</taxon>
        <taxon>Vitaceae</taxon>
        <taxon>Viteae</taxon>
        <taxon>Vitis</taxon>
    </lineage>
</organism>
<name>A0A438CWX9_VITVI</name>
<dbReference type="Pfam" id="PF00560">
    <property type="entry name" value="LRR_1"/>
    <property type="match status" value="2"/>
</dbReference>
<evidence type="ECO:0000313" key="12">
    <source>
        <dbReference type="Proteomes" id="UP000288805"/>
    </source>
</evidence>
<protein>
    <submittedName>
        <fullName evidence="11">MDIS1-interacting receptor like kinase 2</fullName>
    </submittedName>
</protein>
<evidence type="ECO:0000256" key="5">
    <source>
        <dbReference type="ARBA" id="ARBA00022737"/>
    </source>
</evidence>
<evidence type="ECO:0000256" key="7">
    <source>
        <dbReference type="ARBA" id="ARBA00023136"/>
    </source>
</evidence>
<dbReference type="SUPFAM" id="SSF56112">
    <property type="entry name" value="Protein kinase-like (PK-like)"/>
    <property type="match status" value="1"/>
</dbReference>